<evidence type="ECO:0000313" key="7">
    <source>
        <dbReference type="Proteomes" id="UP000050795"/>
    </source>
</evidence>
<dbReference type="SUPFAM" id="SSF52309">
    <property type="entry name" value="N-(deoxy)ribosyltransferase-like"/>
    <property type="match status" value="1"/>
</dbReference>
<keyword evidence="7" id="KW-1185">Reference proteome</keyword>
<dbReference type="Pfam" id="PF02267">
    <property type="entry name" value="Rib_hydrolayse"/>
    <property type="match status" value="1"/>
</dbReference>
<dbReference type="Proteomes" id="UP000050795">
    <property type="component" value="Unassembled WGS sequence"/>
</dbReference>
<dbReference type="GO" id="GO:0005886">
    <property type="term" value="C:plasma membrane"/>
    <property type="evidence" value="ECO:0007669"/>
    <property type="project" value="TreeGrafter"/>
</dbReference>
<keyword evidence="5" id="KW-1015">Disulfide bond</keyword>
<dbReference type="Gene3D" id="3.40.50.720">
    <property type="entry name" value="NAD(P)-binding Rossmann-like Domain"/>
    <property type="match status" value="1"/>
</dbReference>
<evidence type="ECO:0008006" key="9">
    <source>
        <dbReference type="Google" id="ProtNLM"/>
    </source>
</evidence>
<keyword evidence="3" id="KW-0378">Hydrolase</keyword>
<evidence type="ECO:0000256" key="6">
    <source>
        <dbReference type="SAM" id="SignalP"/>
    </source>
</evidence>
<proteinExistence type="inferred from homology"/>
<evidence type="ECO:0000313" key="8">
    <source>
        <dbReference type="WBParaSite" id="TREG1_58080.1"/>
    </source>
</evidence>
<reference evidence="8" key="2">
    <citation type="submission" date="2023-11" db="UniProtKB">
        <authorList>
            <consortium name="WormBaseParasite"/>
        </authorList>
    </citation>
    <scope>IDENTIFICATION</scope>
</reference>
<feature type="chain" id="PRO_5041673474" description="ADP-ribosyl cyclase/cyclic ADP-ribose hydrolase" evidence="6">
    <location>
        <begin position="22"/>
        <end position="268"/>
    </location>
</feature>
<dbReference type="GO" id="GO:0061809">
    <property type="term" value="F:NAD+ nucleosidase activity, cyclic ADP-ribose generating"/>
    <property type="evidence" value="ECO:0007669"/>
    <property type="project" value="InterPro"/>
</dbReference>
<dbReference type="WBParaSite" id="TREG1_58080.1">
    <property type="protein sequence ID" value="TREG1_58080.1"/>
    <property type="gene ID" value="TREG1_58080"/>
</dbReference>
<dbReference type="GO" id="GO:0016740">
    <property type="term" value="F:transferase activity"/>
    <property type="evidence" value="ECO:0007669"/>
    <property type="project" value="UniProtKB-KW"/>
</dbReference>
<name>A0AA85K2B0_TRIRE</name>
<keyword evidence="4" id="KW-0520">NAD</keyword>
<accession>A0AA85K2B0</accession>
<keyword evidence="2" id="KW-0808">Transferase</keyword>
<evidence type="ECO:0000256" key="2">
    <source>
        <dbReference type="ARBA" id="ARBA00022679"/>
    </source>
</evidence>
<comment type="similarity">
    <text evidence="1">Belongs to the ADP-ribosyl cyclase family.</text>
</comment>
<dbReference type="InterPro" id="IPR003193">
    <property type="entry name" value="ADP-ribosyl_cyclase"/>
</dbReference>
<evidence type="ECO:0000256" key="4">
    <source>
        <dbReference type="ARBA" id="ARBA00023027"/>
    </source>
</evidence>
<keyword evidence="6" id="KW-0732">Signal</keyword>
<evidence type="ECO:0000256" key="5">
    <source>
        <dbReference type="ARBA" id="ARBA00023157"/>
    </source>
</evidence>
<dbReference type="Gene3D" id="1.20.82.10">
    <property type="entry name" value="ADP Ribosyl Cyclase, Chain A, domain 1"/>
    <property type="match status" value="1"/>
</dbReference>
<reference evidence="7" key="1">
    <citation type="submission" date="2022-06" db="EMBL/GenBank/DDBJ databases">
        <authorList>
            <person name="Berger JAMES D."/>
            <person name="Berger JAMES D."/>
        </authorList>
    </citation>
    <scope>NUCLEOTIDE SEQUENCE [LARGE SCALE GENOMIC DNA]</scope>
</reference>
<protein>
    <recommendedName>
        <fullName evidence="9">ADP-ribosyl cyclase/cyclic ADP-ribose hydrolase</fullName>
    </recommendedName>
</protein>
<sequence length="268" mass="30301">MISKNVYIVFLCLIFVTTSQGRRNLFSDIVQARCIQWTIAHGVTDINCTEVWNAFDDAIHSAGNQSKCPPDPQNFDAFVLKAFEKQPNISEPHFYSQAFDVIRALCKRLGVCSSLETTLAGFLFDELDWCSSSFTSYMNDTISCGCDSNKTVIDAFWRSASAEYAKRASGKVVVVLNGSVEHPFRERGVFASVELPQLSYPRVQQITVKVIHNHGEQKYNHTCESPNIKKLEEKVTSKNITYRCIDEPAEFKHYSCIINPENNECKLS</sequence>
<organism evidence="7 8">
    <name type="scientific">Trichobilharzia regenti</name>
    <name type="common">Nasal bird schistosome</name>
    <dbReference type="NCBI Taxonomy" id="157069"/>
    <lineage>
        <taxon>Eukaryota</taxon>
        <taxon>Metazoa</taxon>
        <taxon>Spiralia</taxon>
        <taxon>Lophotrochozoa</taxon>
        <taxon>Platyhelminthes</taxon>
        <taxon>Trematoda</taxon>
        <taxon>Digenea</taxon>
        <taxon>Strigeidida</taxon>
        <taxon>Schistosomatoidea</taxon>
        <taxon>Schistosomatidae</taxon>
        <taxon>Trichobilharzia</taxon>
    </lineage>
</organism>
<feature type="signal peptide" evidence="6">
    <location>
        <begin position="1"/>
        <end position="21"/>
    </location>
</feature>
<dbReference type="AlphaFoldDB" id="A0AA85K2B0"/>
<evidence type="ECO:0000256" key="3">
    <source>
        <dbReference type="ARBA" id="ARBA00022801"/>
    </source>
</evidence>
<evidence type="ECO:0000256" key="1">
    <source>
        <dbReference type="ARBA" id="ARBA00005406"/>
    </source>
</evidence>
<dbReference type="PANTHER" id="PTHR10912:SF7">
    <property type="entry name" value="ADP-RIBOSYL CYCLASE_CYCLIC ADP-RIBOSE HYDROLASE"/>
    <property type="match status" value="1"/>
</dbReference>
<dbReference type="GO" id="GO:0016849">
    <property type="term" value="F:phosphorus-oxygen lyase activity"/>
    <property type="evidence" value="ECO:0007669"/>
    <property type="project" value="TreeGrafter"/>
</dbReference>
<dbReference type="PANTHER" id="PTHR10912">
    <property type="entry name" value="ADP-RIBOSYL CYCLASE"/>
    <property type="match status" value="1"/>
</dbReference>